<accession>A0A9P9DGL6</accession>
<evidence type="ECO:0000256" key="1">
    <source>
        <dbReference type="ARBA" id="ARBA00023242"/>
    </source>
</evidence>
<name>A0A9P9DGL6_9HYPO</name>
<keyword evidence="1" id="KW-0539">Nucleus</keyword>
<evidence type="ECO:0000256" key="2">
    <source>
        <dbReference type="SAM" id="Phobius"/>
    </source>
</evidence>
<comment type="caution">
    <text evidence="3">The sequence shown here is derived from an EMBL/GenBank/DDBJ whole genome shotgun (WGS) entry which is preliminary data.</text>
</comment>
<evidence type="ECO:0000313" key="4">
    <source>
        <dbReference type="Proteomes" id="UP000717696"/>
    </source>
</evidence>
<evidence type="ECO:0000313" key="3">
    <source>
        <dbReference type="EMBL" id="KAH7118544.1"/>
    </source>
</evidence>
<organism evidence="3 4">
    <name type="scientific">Dactylonectria estremocensis</name>
    <dbReference type="NCBI Taxonomy" id="1079267"/>
    <lineage>
        <taxon>Eukaryota</taxon>
        <taxon>Fungi</taxon>
        <taxon>Dikarya</taxon>
        <taxon>Ascomycota</taxon>
        <taxon>Pezizomycotina</taxon>
        <taxon>Sordariomycetes</taxon>
        <taxon>Hypocreomycetidae</taxon>
        <taxon>Hypocreales</taxon>
        <taxon>Nectriaceae</taxon>
        <taxon>Dactylonectria</taxon>
    </lineage>
</organism>
<dbReference type="PANTHER" id="PTHR37540">
    <property type="entry name" value="TRANSCRIPTION FACTOR (ACR-2), PUTATIVE-RELATED-RELATED"/>
    <property type="match status" value="1"/>
</dbReference>
<keyword evidence="2" id="KW-0812">Transmembrane</keyword>
<feature type="transmembrane region" description="Helical" evidence="2">
    <location>
        <begin position="213"/>
        <end position="231"/>
    </location>
</feature>
<protein>
    <submittedName>
        <fullName evidence="3">Uncharacterized protein</fullName>
    </submittedName>
</protein>
<proteinExistence type="predicted"/>
<reference evidence="3" key="1">
    <citation type="journal article" date="2021" name="Nat. Commun.">
        <title>Genetic determinants of endophytism in the Arabidopsis root mycobiome.</title>
        <authorList>
            <person name="Mesny F."/>
            <person name="Miyauchi S."/>
            <person name="Thiergart T."/>
            <person name="Pickel B."/>
            <person name="Atanasova L."/>
            <person name="Karlsson M."/>
            <person name="Huettel B."/>
            <person name="Barry K.W."/>
            <person name="Haridas S."/>
            <person name="Chen C."/>
            <person name="Bauer D."/>
            <person name="Andreopoulos W."/>
            <person name="Pangilinan J."/>
            <person name="LaButti K."/>
            <person name="Riley R."/>
            <person name="Lipzen A."/>
            <person name="Clum A."/>
            <person name="Drula E."/>
            <person name="Henrissat B."/>
            <person name="Kohler A."/>
            <person name="Grigoriev I.V."/>
            <person name="Martin F.M."/>
            <person name="Hacquard S."/>
        </authorList>
    </citation>
    <scope>NUCLEOTIDE SEQUENCE</scope>
    <source>
        <strain evidence="3">MPI-CAGE-AT-0021</strain>
    </source>
</reference>
<sequence length="471" mass="53041">MESSQCVRQTRASTSQAVKAAPAPELMFVTVTHPNEIKSRDTQRKISRHVMKDIGITRRRRPHDSHIIANTASEIPTQQRIASNQLETQDLDQPKHISEIHTEQRTGLTRAKTRSTKSAFPITDSALISPHISARARRLIGFCIRDDSPMCQMFRTLCFTLAMEDDSTMYLALAESALYVGQQNHKALPYENASALEHYTASLGLLNRRLREVMSAVGTALLGTVIFLAGYDLRVQNFTRWAMHMNVIGSLAFDTTPSFPLHDAIMDKVEKQTVPPVLSMSLSTLMRAFPSVFDICPLLESLSSLAALASKKQPSHWYKDTHLTHAFTHFVHTMLSVSRYKIPDTSNPLAPELAMREVLRLASLVFIANPVYHLASNRDFRSHHGGRLRNLLNSAALNWSGLEHMELWVLIVSIVADDEEGEDKSIIVSRIKSRVRAHGFGWKEVVKALRDIAWIDGVFSMEVDKLREQLK</sequence>
<keyword evidence="4" id="KW-1185">Reference proteome</keyword>
<dbReference type="Proteomes" id="UP000717696">
    <property type="component" value="Unassembled WGS sequence"/>
</dbReference>
<dbReference type="AlphaFoldDB" id="A0A9P9DGL6"/>
<keyword evidence="2" id="KW-0472">Membrane</keyword>
<dbReference type="OrthoDB" id="3469225at2759"/>
<dbReference type="EMBL" id="JAGMUU010000031">
    <property type="protein sequence ID" value="KAH7118544.1"/>
    <property type="molecule type" value="Genomic_DNA"/>
</dbReference>
<gene>
    <name evidence="3" type="ORF">B0J13DRAFT_458020</name>
</gene>
<dbReference type="InterPro" id="IPR021858">
    <property type="entry name" value="Fun_TF"/>
</dbReference>
<dbReference type="PANTHER" id="PTHR37540:SF9">
    <property type="entry name" value="ZN(2)-C6 FUNGAL-TYPE DOMAIN-CONTAINING PROTEIN"/>
    <property type="match status" value="1"/>
</dbReference>
<keyword evidence="2" id="KW-1133">Transmembrane helix</keyword>
<dbReference type="Pfam" id="PF11951">
    <property type="entry name" value="Fungal_trans_2"/>
    <property type="match status" value="1"/>
</dbReference>